<dbReference type="EMBL" id="FOGF01000040">
    <property type="protein sequence ID" value="SER35652.1"/>
    <property type="molecule type" value="Genomic_DNA"/>
</dbReference>
<dbReference type="SUPFAM" id="SSF116734">
    <property type="entry name" value="DNA methylase specificity domain"/>
    <property type="match status" value="1"/>
</dbReference>
<name>A0A1H9NIB6_9LACT</name>
<dbReference type="AlphaFoldDB" id="A0A1H9NIB6"/>
<accession>A0A1H9NIB6</accession>
<dbReference type="InterPro" id="IPR044946">
    <property type="entry name" value="Restrct_endonuc_typeI_TRD_sf"/>
</dbReference>
<dbReference type="OrthoDB" id="5679005at2"/>
<dbReference type="GO" id="GO:0003677">
    <property type="term" value="F:DNA binding"/>
    <property type="evidence" value="ECO:0007669"/>
    <property type="project" value="UniProtKB-KW"/>
</dbReference>
<protein>
    <recommendedName>
        <fullName evidence="4">Type I restriction modification DNA specificity domain-containing protein</fullName>
    </recommendedName>
</protein>
<gene>
    <name evidence="5" type="ORF">SAMN05421767_1403</name>
</gene>
<evidence type="ECO:0000256" key="3">
    <source>
        <dbReference type="ARBA" id="ARBA00023125"/>
    </source>
</evidence>
<sequence>MIITKFVDFEAGSPQFRIKEHKGEGAKTYSYYSQTDIVNDLITIPFIEEDHKQVTTTGNVVLVEEGDLIFSLISGKCAIAQTYSSGYLLTQNYVKLRIKGGIDKKYLMYLINEDKKIARQFQASMQGSITMKYTVKQLRELDLKNLPSIEIQEKIGDIYTKQLRKQALKERLAKNETLLILEKLKEVNEHE</sequence>
<keyword evidence="2" id="KW-0680">Restriction system</keyword>
<organism evidence="5 6">
    <name type="scientific">Granulicatella balaenopterae</name>
    <dbReference type="NCBI Taxonomy" id="137733"/>
    <lineage>
        <taxon>Bacteria</taxon>
        <taxon>Bacillati</taxon>
        <taxon>Bacillota</taxon>
        <taxon>Bacilli</taxon>
        <taxon>Lactobacillales</taxon>
        <taxon>Carnobacteriaceae</taxon>
        <taxon>Granulicatella</taxon>
    </lineage>
</organism>
<evidence type="ECO:0000313" key="6">
    <source>
        <dbReference type="Proteomes" id="UP000198556"/>
    </source>
</evidence>
<keyword evidence="6" id="KW-1185">Reference proteome</keyword>
<dbReference type="InterPro" id="IPR000055">
    <property type="entry name" value="Restrct_endonuc_typeI_TRD"/>
</dbReference>
<comment type="similarity">
    <text evidence="1">Belongs to the type-I restriction system S methylase family.</text>
</comment>
<evidence type="ECO:0000256" key="1">
    <source>
        <dbReference type="ARBA" id="ARBA00010923"/>
    </source>
</evidence>
<dbReference type="STRING" id="137733.SAMN05421767_1403"/>
<dbReference type="Proteomes" id="UP000198556">
    <property type="component" value="Unassembled WGS sequence"/>
</dbReference>
<proteinExistence type="inferred from homology"/>
<dbReference type="GO" id="GO:0009307">
    <property type="term" value="P:DNA restriction-modification system"/>
    <property type="evidence" value="ECO:0007669"/>
    <property type="project" value="UniProtKB-KW"/>
</dbReference>
<evidence type="ECO:0000256" key="2">
    <source>
        <dbReference type="ARBA" id="ARBA00022747"/>
    </source>
</evidence>
<feature type="domain" description="Type I restriction modification DNA specificity" evidence="4">
    <location>
        <begin position="25"/>
        <end position="171"/>
    </location>
</feature>
<evidence type="ECO:0000259" key="4">
    <source>
        <dbReference type="Pfam" id="PF01420"/>
    </source>
</evidence>
<keyword evidence="3" id="KW-0238">DNA-binding</keyword>
<dbReference type="Pfam" id="PF01420">
    <property type="entry name" value="Methylase_S"/>
    <property type="match status" value="1"/>
</dbReference>
<reference evidence="5 6" key="1">
    <citation type="submission" date="2016-10" db="EMBL/GenBank/DDBJ databases">
        <authorList>
            <person name="de Groot N.N."/>
        </authorList>
    </citation>
    <scope>NUCLEOTIDE SEQUENCE [LARGE SCALE GENOMIC DNA]</scope>
    <source>
        <strain evidence="5 6">DSM 15827</strain>
    </source>
</reference>
<dbReference type="Gene3D" id="3.90.220.20">
    <property type="entry name" value="DNA methylase specificity domains"/>
    <property type="match status" value="1"/>
</dbReference>
<evidence type="ECO:0000313" key="5">
    <source>
        <dbReference type="EMBL" id="SER35652.1"/>
    </source>
</evidence>